<dbReference type="SUPFAM" id="SSF48371">
    <property type="entry name" value="ARM repeat"/>
    <property type="match status" value="1"/>
</dbReference>
<comment type="caution">
    <text evidence="8">The sequence shown here is derived from an EMBL/GenBank/DDBJ whole genome shotgun (WGS) entry which is preliminary data.</text>
</comment>
<dbReference type="PANTHER" id="PTHR10997">
    <property type="entry name" value="IMPORTIN-7, 8, 11"/>
    <property type="match status" value="1"/>
</dbReference>
<evidence type="ECO:0000313" key="9">
    <source>
        <dbReference type="Proteomes" id="UP000323011"/>
    </source>
</evidence>
<evidence type="ECO:0000256" key="5">
    <source>
        <dbReference type="ARBA" id="ARBA00022927"/>
    </source>
</evidence>
<sequence>MAAVATRDIMTALTATFMSPDATTRKQAEDLLLQGNKYPGFLGSLLEIVSHRDGLAGVAGSTEFFTRQQAAIVFKRLVERGWDVVGLGASAHPILDADRAVVRSGIVQFTCAEPASAIAIQLAEACAIIARADCPAAWPEFPSLLAAELSSGDPIRMFNGCLIARCIFKKYGYYIQGAIRLGQESTALPDGRRITPREVLDGITSQTGPHLLSIAQRSVAAEKTDAMAGALLHKSLKAWYTVMRNDVTGVFSTNESLTAWFGVCDAIIGADIPASPEDTPARLALNSWWKAKKWAARAVARFVEGHGTRAISAAAREGAAGGSGIAAMMETPKARSLYAAGRFFVESLMQRLWATTLAALSKPAPCTDKFFSCAVNVAQGVIAVEYSHIFKTAVKPVYLKLITDVLLPAAILTPKDVSLCETDPESFVSEFQQDVGHESIRRRDKAMETITVVFANRTESIGKPLISWMARRLAEMESVPAESRDWRPKEAMLTVLCFAATNIIDEPGMRAVVEPILVRFCAPELSHPHPAMKARALAVFGQYLDLASRGAGFRDKTLVKKCVDVALSSLSDPSPVVQYQAVALLTNAIAVPGTKDLFRPHLRPLITKFFGMLDDMQLPCIGDAILYLVSSFSMEIAVDAAALVDVLVAKVITLVADVESDETENSEWTVTQLLQSIRSIIASPAMTPAMASVLEVKLRPVFRYVLQPGPALAFFDEAVGITNELVRASRAVSPALWHTFAQIVKMGTSFCVDFIEDVTPVVDSFVVVDPAGCLNIIPGSAIEEGQADVNALQLIWHIVITTSRREAGGQCHAAYLISAVLFFLPGAIDDFARLAVGYYAGRLAAPRGGPQGAPNGHQRTAFASVIASAFLYNASLALEAIGGAAERRSVFEAMAQPLIDPENSGTVPVVHKTILLGLLRLLRGDLASMPGDLAAMVPALMQTAVGYAHERLMLIFKDKDGGDGDEAAADTDACLDEADESDAAEFATIMHGLGVTHEAMAAEAAAQAGPVTAGEFTMGEVAPDGFDEDDWEDEEDKTPDDVDFCNFSPSRVAGDVPVLQVDTLLEFDAFMTHWRQPANASAMATISSHLSSVSRTQVGELLEAVAQHKITLAKRAEAIKAVASGGHAAAAAKDAAGGEIPKPGQRGDPSLHCVLSAEQVHAVASAAATAKARLDSYAPSISPEVVAAVNAAAAAAAGAASAGYAGSPSR</sequence>
<dbReference type="InterPro" id="IPR016024">
    <property type="entry name" value="ARM-type_fold"/>
</dbReference>
<protein>
    <recommendedName>
        <fullName evidence="7">Importin N-terminal domain-containing protein</fullName>
    </recommendedName>
</protein>
<dbReference type="InterPro" id="IPR001494">
    <property type="entry name" value="Importin-beta_N"/>
</dbReference>
<dbReference type="Proteomes" id="UP000323011">
    <property type="component" value="Unassembled WGS sequence"/>
</dbReference>
<evidence type="ECO:0000256" key="2">
    <source>
        <dbReference type="ARBA" id="ARBA00004496"/>
    </source>
</evidence>
<dbReference type="SMART" id="SM00913">
    <property type="entry name" value="IBN_N"/>
    <property type="match status" value="1"/>
</dbReference>
<accession>A0A5A8CXY4</accession>
<evidence type="ECO:0000256" key="3">
    <source>
        <dbReference type="ARBA" id="ARBA00022448"/>
    </source>
</evidence>
<dbReference type="GO" id="GO:0031267">
    <property type="term" value="F:small GTPase binding"/>
    <property type="evidence" value="ECO:0007669"/>
    <property type="project" value="InterPro"/>
</dbReference>
<dbReference type="OMA" id="KFYKYEW"/>
<gene>
    <name evidence="8" type="ORF">FNF29_00649</name>
</gene>
<dbReference type="GO" id="GO:0005829">
    <property type="term" value="C:cytosol"/>
    <property type="evidence" value="ECO:0007669"/>
    <property type="project" value="TreeGrafter"/>
</dbReference>
<evidence type="ECO:0000256" key="1">
    <source>
        <dbReference type="ARBA" id="ARBA00004123"/>
    </source>
</evidence>
<keyword evidence="9" id="KW-1185">Reference proteome</keyword>
<dbReference type="AlphaFoldDB" id="A0A5A8CXY4"/>
<dbReference type="GO" id="GO:0006606">
    <property type="term" value="P:protein import into nucleus"/>
    <property type="evidence" value="ECO:0007669"/>
    <property type="project" value="TreeGrafter"/>
</dbReference>
<keyword evidence="5" id="KW-0653">Protein transport</keyword>
<dbReference type="GO" id="GO:0005635">
    <property type="term" value="C:nuclear envelope"/>
    <property type="evidence" value="ECO:0007669"/>
    <property type="project" value="TreeGrafter"/>
</dbReference>
<evidence type="ECO:0000313" key="8">
    <source>
        <dbReference type="EMBL" id="KAA0157297.1"/>
    </source>
</evidence>
<organism evidence="8 9">
    <name type="scientific">Cafeteria roenbergensis</name>
    <name type="common">Marine flagellate</name>
    <dbReference type="NCBI Taxonomy" id="33653"/>
    <lineage>
        <taxon>Eukaryota</taxon>
        <taxon>Sar</taxon>
        <taxon>Stramenopiles</taxon>
        <taxon>Bigyra</taxon>
        <taxon>Opalozoa</taxon>
        <taxon>Bicosoecida</taxon>
        <taxon>Cafeteriaceae</taxon>
        <taxon>Cafeteria</taxon>
    </lineage>
</organism>
<name>A0A5A8CXY4_CAFRO</name>
<dbReference type="InterPro" id="IPR011989">
    <property type="entry name" value="ARM-like"/>
</dbReference>
<keyword evidence="3" id="KW-0813">Transport</keyword>
<dbReference type="PANTHER" id="PTHR10997:SF18">
    <property type="entry name" value="D-IMPORTIN 7_RANBP7"/>
    <property type="match status" value="1"/>
</dbReference>
<evidence type="ECO:0000259" key="7">
    <source>
        <dbReference type="PROSITE" id="PS50166"/>
    </source>
</evidence>
<keyword evidence="6" id="KW-0539">Nucleus</keyword>
<evidence type="ECO:0000256" key="6">
    <source>
        <dbReference type="ARBA" id="ARBA00023242"/>
    </source>
</evidence>
<proteinExistence type="predicted"/>
<keyword evidence="4" id="KW-0963">Cytoplasm</keyword>
<comment type="subcellular location">
    <subcellularLocation>
        <location evidence="2">Cytoplasm</location>
    </subcellularLocation>
    <subcellularLocation>
        <location evidence="1">Nucleus</location>
    </subcellularLocation>
</comment>
<feature type="domain" description="Importin N-terminal" evidence="7">
    <location>
        <begin position="28"/>
        <end position="112"/>
    </location>
</feature>
<evidence type="ECO:0000256" key="4">
    <source>
        <dbReference type="ARBA" id="ARBA00022490"/>
    </source>
</evidence>
<reference evidence="8 9" key="1">
    <citation type="submission" date="2019-07" db="EMBL/GenBank/DDBJ databases">
        <title>Genomes of Cafeteria roenbergensis.</title>
        <authorList>
            <person name="Fischer M.G."/>
            <person name="Hackl T."/>
            <person name="Roman M."/>
        </authorList>
    </citation>
    <scope>NUCLEOTIDE SEQUENCE [LARGE SCALE GENOMIC DNA]</scope>
    <source>
        <strain evidence="8 9">BVI</strain>
    </source>
</reference>
<dbReference type="PROSITE" id="PS50166">
    <property type="entry name" value="IMPORTIN_B_NT"/>
    <property type="match status" value="1"/>
</dbReference>
<dbReference type="Gene3D" id="1.25.10.10">
    <property type="entry name" value="Leucine-rich Repeat Variant"/>
    <property type="match status" value="1"/>
</dbReference>
<dbReference type="EMBL" id="VLTN01000002">
    <property type="protein sequence ID" value="KAA0157297.1"/>
    <property type="molecule type" value="Genomic_DNA"/>
</dbReference>